<evidence type="ECO:0000259" key="3">
    <source>
        <dbReference type="Pfam" id="PF01841"/>
    </source>
</evidence>
<sequence length="791" mass="83314">MTTLTRDPVRAAPVAPPTPAPQTRRARAQARRRRNIAIDALGTTVLTATALSALVGTYDGPWWVVTSAVALVAGMVLALALDRFRMPWWAAAPALLVLVALLAPPLTMRSTSAGPWPTPTSWAALADTATDGWRRLLTTLPPVDGAGPLSLLPFLLALVGGCATLLVARRVWSPYLPVLVPALVGAASVAFGVVEPGGVVARGAVLLVAALVWGTTRSRRRVVVHTARNLERLGTAALLLVVVGVIVIGAVPWTGTTQRQVLREHVEPPYAATDRPSPLAAFRSFRPVAEDLADKELVRVGGLPQGTLLRLATVDTYSGTVWAAGNATPTSAAGSGTFLRVGARIPRPDGGREARATVTVGKDWADRRDLGIWVPTVGSETRIRFEGPRAQDRADELRYNLDTGAAVLPQRLSAGETYVLDERIGAPQTSVPTAPPVDPTLAQPMARLVAASATAGGDPMTQLRAVATRLRTTGAYSDGGTGEETILPGHSSGRLTSFVAESEPAGNDEQFAATLALSAAYLGMPARVVLGALPEADGLVRGRDVRAWVEVHDGTRWQLIAPDEFVPARDKKPKPRAVVEQDTSRAATVPPPTAQRPPSSEDGFSLDESASGRSRTTAPEVTFPLPLWARVTIAAAAVPVLGIPLWTGLLVLVKTLRRVLRTRRGSAAARSAAAWDDVLDSLRDAGYAVSRRDTRREVAASVGGAALLDTARAVDGATFGPAGADDATAERAWALAGRARHELAEGRTRRERWRRAVALTSLLPSRRAAARRTPSGIHAGRITAPVSASAG</sequence>
<evidence type="ECO:0000313" key="5">
    <source>
        <dbReference type="Proteomes" id="UP001430172"/>
    </source>
</evidence>
<reference evidence="4" key="1">
    <citation type="submission" date="2021-02" db="EMBL/GenBank/DDBJ databases">
        <title>Phycicoccus sp. MQZ13P-5T, whole genome shotgun sequence.</title>
        <authorList>
            <person name="Tuo L."/>
        </authorList>
    </citation>
    <scope>NUCLEOTIDE SEQUENCE</scope>
    <source>
        <strain evidence="4">MQZ13P-5</strain>
    </source>
</reference>
<dbReference type="InterPro" id="IPR002931">
    <property type="entry name" value="Transglutaminase-like"/>
</dbReference>
<organism evidence="4 5">
    <name type="scientific">Phycicoccus sonneratiae</name>
    <dbReference type="NCBI Taxonomy" id="2807628"/>
    <lineage>
        <taxon>Bacteria</taxon>
        <taxon>Bacillati</taxon>
        <taxon>Actinomycetota</taxon>
        <taxon>Actinomycetes</taxon>
        <taxon>Micrococcales</taxon>
        <taxon>Intrasporangiaceae</taxon>
        <taxon>Phycicoccus</taxon>
    </lineage>
</organism>
<keyword evidence="2" id="KW-0812">Transmembrane</keyword>
<dbReference type="InterPro" id="IPR052901">
    <property type="entry name" value="Bact_TGase-like"/>
</dbReference>
<feature type="region of interest" description="Disordered" evidence="1">
    <location>
        <begin position="1"/>
        <end position="29"/>
    </location>
</feature>
<evidence type="ECO:0000256" key="1">
    <source>
        <dbReference type="SAM" id="MobiDB-lite"/>
    </source>
</evidence>
<dbReference type="Proteomes" id="UP001430172">
    <property type="component" value="Unassembled WGS sequence"/>
</dbReference>
<name>A0ABS2CJA9_9MICO</name>
<dbReference type="PANTHER" id="PTHR42736">
    <property type="entry name" value="PROTEIN-GLUTAMINE GAMMA-GLUTAMYLTRANSFERASE"/>
    <property type="match status" value="1"/>
</dbReference>
<dbReference type="Pfam" id="PF01841">
    <property type="entry name" value="Transglut_core"/>
    <property type="match status" value="1"/>
</dbReference>
<feature type="transmembrane region" description="Helical" evidence="2">
    <location>
        <begin position="149"/>
        <end position="168"/>
    </location>
</feature>
<keyword evidence="2" id="KW-0472">Membrane</keyword>
<dbReference type="EMBL" id="JAFDVD010000007">
    <property type="protein sequence ID" value="MBM6399865.1"/>
    <property type="molecule type" value="Genomic_DNA"/>
</dbReference>
<feature type="transmembrane region" description="Helical" evidence="2">
    <location>
        <begin position="627"/>
        <end position="653"/>
    </location>
</feature>
<accession>A0ABS2CJA9</accession>
<gene>
    <name evidence="4" type="ORF">JQN70_05670</name>
</gene>
<feature type="transmembrane region" description="Helical" evidence="2">
    <location>
        <begin position="236"/>
        <end position="255"/>
    </location>
</feature>
<protein>
    <submittedName>
        <fullName evidence="4">Transglutaminase domain-containing protein</fullName>
    </submittedName>
</protein>
<feature type="transmembrane region" description="Helical" evidence="2">
    <location>
        <begin position="175"/>
        <end position="193"/>
    </location>
</feature>
<feature type="transmembrane region" description="Helical" evidence="2">
    <location>
        <begin position="36"/>
        <end position="56"/>
    </location>
</feature>
<feature type="transmembrane region" description="Helical" evidence="2">
    <location>
        <begin position="88"/>
        <end position="107"/>
    </location>
</feature>
<keyword evidence="2" id="KW-1133">Transmembrane helix</keyword>
<feature type="region of interest" description="Disordered" evidence="1">
    <location>
        <begin position="568"/>
        <end position="617"/>
    </location>
</feature>
<feature type="transmembrane region" description="Helical" evidence="2">
    <location>
        <begin position="199"/>
        <end position="216"/>
    </location>
</feature>
<comment type="caution">
    <text evidence="4">The sequence shown here is derived from an EMBL/GenBank/DDBJ whole genome shotgun (WGS) entry which is preliminary data.</text>
</comment>
<proteinExistence type="predicted"/>
<evidence type="ECO:0000313" key="4">
    <source>
        <dbReference type="EMBL" id="MBM6399865.1"/>
    </source>
</evidence>
<keyword evidence="5" id="KW-1185">Reference proteome</keyword>
<feature type="domain" description="Transglutaminase-like" evidence="3">
    <location>
        <begin position="456"/>
        <end position="559"/>
    </location>
</feature>
<feature type="transmembrane region" description="Helical" evidence="2">
    <location>
        <begin position="62"/>
        <end position="81"/>
    </location>
</feature>
<feature type="region of interest" description="Disordered" evidence="1">
    <location>
        <begin position="767"/>
        <end position="791"/>
    </location>
</feature>
<dbReference type="RefSeq" id="WP_204130361.1">
    <property type="nucleotide sequence ID" value="NZ_JAFDVD010000007.1"/>
</dbReference>
<dbReference type="PANTHER" id="PTHR42736:SF1">
    <property type="entry name" value="PROTEIN-GLUTAMINE GAMMA-GLUTAMYLTRANSFERASE"/>
    <property type="match status" value="1"/>
</dbReference>
<evidence type="ECO:0000256" key="2">
    <source>
        <dbReference type="SAM" id="Phobius"/>
    </source>
</evidence>